<evidence type="ECO:0000313" key="3">
    <source>
        <dbReference type="Proteomes" id="UP000320176"/>
    </source>
</evidence>
<reference evidence="2 3" key="1">
    <citation type="submission" date="2019-02" db="EMBL/GenBank/DDBJ databases">
        <title>Deep-cultivation of Planctomycetes and their phenomic and genomic characterization uncovers novel biology.</title>
        <authorList>
            <person name="Wiegand S."/>
            <person name="Jogler M."/>
            <person name="Boedeker C."/>
            <person name="Pinto D."/>
            <person name="Vollmers J."/>
            <person name="Rivas-Marin E."/>
            <person name="Kohn T."/>
            <person name="Peeters S.H."/>
            <person name="Heuer A."/>
            <person name="Rast P."/>
            <person name="Oberbeckmann S."/>
            <person name="Bunk B."/>
            <person name="Jeske O."/>
            <person name="Meyerdierks A."/>
            <person name="Storesund J.E."/>
            <person name="Kallscheuer N."/>
            <person name="Luecker S."/>
            <person name="Lage O.M."/>
            <person name="Pohl T."/>
            <person name="Merkel B.J."/>
            <person name="Hornburger P."/>
            <person name="Mueller R.-W."/>
            <person name="Bruemmer F."/>
            <person name="Labrenz M."/>
            <person name="Spormann A.M."/>
            <person name="Op Den Camp H."/>
            <person name="Overmann J."/>
            <person name="Amann R."/>
            <person name="Jetten M.S.M."/>
            <person name="Mascher T."/>
            <person name="Medema M.H."/>
            <person name="Devos D.P."/>
            <person name="Kaster A.-K."/>
            <person name="Ovreas L."/>
            <person name="Rohde M."/>
            <person name="Galperin M.Y."/>
            <person name="Jogler C."/>
        </authorList>
    </citation>
    <scope>NUCLEOTIDE SEQUENCE [LARGE SCALE GENOMIC DNA]</scope>
    <source>
        <strain evidence="2 3">Pla52n</strain>
    </source>
</reference>
<keyword evidence="3" id="KW-1185">Reference proteome</keyword>
<feature type="transmembrane region" description="Helical" evidence="1">
    <location>
        <begin position="192"/>
        <end position="214"/>
    </location>
</feature>
<dbReference type="AlphaFoldDB" id="A0A5C5ZQW0"/>
<dbReference type="Proteomes" id="UP000320176">
    <property type="component" value="Unassembled WGS sequence"/>
</dbReference>
<organism evidence="2 3">
    <name type="scientific">Stieleria varia</name>
    <dbReference type="NCBI Taxonomy" id="2528005"/>
    <lineage>
        <taxon>Bacteria</taxon>
        <taxon>Pseudomonadati</taxon>
        <taxon>Planctomycetota</taxon>
        <taxon>Planctomycetia</taxon>
        <taxon>Pirellulales</taxon>
        <taxon>Pirellulaceae</taxon>
        <taxon>Stieleria</taxon>
    </lineage>
</organism>
<proteinExistence type="predicted"/>
<accession>A0A5C5ZQW0</accession>
<gene>
    <name evidence="2" type="ORF">Pla52n_67340</name>
</gene>
<evidence type="ECO:0000313" key="2">
    <source>
        <dbReference type="EMBL" id="TWT89606.1"/>
    </source>
</evidence>
<keyword evidence="1" id="KW-1133">Transmembrane helix</keyword>
<name>A0A5C5ZQW0_9BACT</name>
<feature type="transmembrane region" description="Helical" evidence="1">
    <location>
        <begin position="161"/>
        <end position="183"/>
    </location>
</feature>
<protein>
    <submittedName>
        <fullName evidence="2">Uncharacterized protein</fullName>
    </submittedName>
</protein>
<keyword evidence="1" id="KW-0812">Transmembrane</keyword>
<dbReference type="EMBL" id="SJPN01000020">
    <property type="protein sequence ID" value="TWT89606.1"/>
    <property type="molecule type" value="Genomic_DNA"/>
</dbReference>
<comment type="caution">
    <text evidence="2">The sequence shown here is derived from an EMBL/GenBank/DDBJ whole genome shotgun (WGS) entry which is preliminary data.</text>
</comment>
<sequence length="218" mass="23526">MEHLTYTAAIAPKTKDSQSFLAMQLSDPLECNVSSLCPSKASGANNAVHTKPPIARFANGERFSGGSVTATVTRMTRDVGLAPHDTSEMNEFATESPPPFVVNEPPFFTSKHRSVLDATIPLGVAIVGSALLRLGVIPVRFDHSSRFTVVTYVGPLADYASLFNWTGILISLLAFFAAARIFLGRISRIGEFICLATAAVATLNILWFIAYWAIAMDD</sequence>
<feature type="transmembrane region" description="Helical" evidence="1">
    <location>
        <begin position="120"/>
        <end position="141"/>
    </location>
</feature>
<keyword evidence="1" id="KW-0472">Membrane</keyword>
<evidence type="ECO:0000256" key="1">
    <source>
        <dbReference type="SAM" id="Phobius"/>
    </source>
</evidence>